<dbReference type="PANTHER" id="PTHR42881:SF13">
    <property type="entry name" value="PROLYL ENDOPEPTIDASE"/>
    <property type="match status" value="1"/>
</dbReference>
<keyword evidence="1" id="KW-0378">Hydrolase</keyword>
<dbReference type="InterPro" id="IPR029058">
    <property type="entry name" value="AB_hydrolase_fold"/>
</dbReference>
<dbReference type="GO" id="GO:0005829">
    <property type="term" value="C:cytosol"/>
    <property type="evidence" value="ECO:0007669"/>
    <property type="project" value="TreeGrafter"/>
</dbReference>
<dbReference type="SUPFAM" id="SSF53474">
    <property type="entry name" value="alpha/beta-Hydrolases"/>
    <property type="match status" value="1"/>
</dbReference>
<dbReference type="InterPro" id="IPR002471">
    <property type="entry name" value="Pept_S9_AS"/>
</dbReference>
<dbReference type="PROSITE" id="PS00708">
    <property type="entry name" value="PRO_ENDOPEP_SER"/>
    <property type="match status" value="1"/>
</dbReference>
<organism evidence="3 4">
    <name type="scientific">Candidatus Segetimicrobium genomatis</name>
    <dbReference type="NCBI Taxonomy" id="2569760"/>
    <lineage>
        <taxon>Bacteria</taxon>
        <taxon>Bacillati</taxon>
        <taxon>Candidatus Sysuimicrobiota</taxon>
        <taxon>Candidatus Sysuimicrobiia</taxon>
        <taxon>Candidatus Sysuimicrobiales</taxon>
        <taxon>Candidatus Segetimicrobiaceae</taxon>
        <taxon>Candidatus Segetimicrobium</taxon>
    </lineage>
</organism>
<dbReference type="GO" id="GO:0004252">
    <property type="term" value="F:serine-type endopeptidase activity"/>
    <property type="evidence" value="ECO:0007669"/>
    <property type="project" value="InterPro"/>
</dbReference>
<dbReference type="Proteomes" id="UP000319353">
    <property type="component" value="Unassembled WGS sequence"/>
</dbReference>
<feature type="non-terminal residue" evidence="3">
    <location>
        <position position="1"/>
    </location>
</feature>
<feature type="domain" description="Peptidase S9 prolyl oligopeptidase catalytic" evidence="2">
    <location>
        <begin position="22"/>
        <end position="235"/>
    </location>
</feature>
<dbReference type="AlphaFoldDB" id="A0A537KKG5"/>
<accession>A0A537KKG5</accession>
<dbReference type="InterPro" id="IPR002470">
    <property type="entry name" value="Peptidase_S9A"/>
</dbReference>
<evidence type="ECO:0000259" key="2">
    <source>
        <dbReference type="Pfam" id="PF00326"/>
    </source>
</evidence>
<dbReference type="Gene3D" id="3.40.50.1820">
    <property type="entry name" value="alpha/beta hydrolase"/>
    <property type="match status" value="1"/>
</dbReference>
<dbReference type="PRINTS" id="PR00862">
    <property type="entry name" value="PROLIGOPTASE"/>
</dbReference>
<reference evidence="3 4" key="1">
    <citation type="journal article" date="2019" name="Nat. Microbiol.">
        <title>Mediterranean grassland soil C-N compound turnover is dependent on rainfall and depth, and is mediated by genomically divergent microorganisms.</title>
        <authorList>
            <person name="Diamond S."/>
            <person name="Andeer P.F."/>
            <person name="Li Z."/>
            <person name="Crits-Christoph A."/>
            <person name="Burstein D."/>
            <person name="Anantharaman K."/>
            <person name="Lane K.R."/>
            <person name="Thomas B.C."/>
            <person name="Pan C."/>
            <person name="Northen T.R."/>
            <person name="Banfield J.F."/>
        </authorList>
    </citation>
    <scope>NUCLEOTIDE SEQUENCE [LARGE SCALE GENOMIC DNA]</scope>
    <source>
        <strain evidence="3">NP_4</strain>
    </source>
</reference>
<evidence type="ECO:0000313" key="4">
    <source>
        <dbReference type="Proteomes" id="UP000319353"/>
    </source>
</evidence>
<dbReference type="InterPro" id="IPR001375">
    <property type="entry name" value="Peptidase_S9_cat"/>
</dbReference>
<name>A0A537KKG5_9BACT</name>
<evidence type="ECO:0000256" key="1">
    <source>
        <dbReference type="ARBA" id="ARBA00022801"/>
    </source>
</evidence>
<dbReference type="EMBL" id="VBAL01000265">
    <property type="protein sequence ID" value="TMI96122.1"/>
    <property type="molecule type" value="Genomic_DNA"/>
</dbReference>
<dbReference type="InterPro" id="IPR051167">
    <property type="entry name" value="Prolyl_oligopep/macrocyclase"/>
</dbReference>
<proteinExistence type="predicted"/>
<dbReference type="PANTHER" id="PTHR42881">
    <property type="entry name" value="PROLYL ENDOPEPTIDASE"/>
    <property type="match status" value="1"/>
</dbReference>
<comment type="caution">
    <text evidence="3">The sequence shown here is derived from an EMBL/GenBank/DDBJ whole genome shotgun (WGS) entry which is preliminary data.</text>
</comment>
<dbReference type="Pfam" id="PF00326">
    <property type="entry name" value="Peptidase_S9"/>
    <property type="match status" value="1"/>
</dbReference>
<evidence type="ECO:0000313" key="3">
    <source>
        <dbReference type="EMBL" id="TMI96122.1"/>
    </source>
</evidence>
<dbReference type="GO" id="GO:0006508">
    <property type="term" value="P:proteolysis"/>
    <property type="evidence" value="ECO:0007669"/>
    <property type="project" value="InterPro"/>
</dbReference>
<sequence>LDGANPTLLTGYGGFQLSQVPGFSQRAAFWLENGGVYALPNLRGGGEFGETWHQAGMLGKKQNVFDDFIAAAEWLIANKYTSPSRLAISGGSNGGLLVGAAMTQRPDLFQAVVCSFPLLDMVRYHRFLVARFWVPEYGSTEDSTQFKWILAYSPYQHVKTGERYPAVLFITGDADTRVAPLHARKMAALMQAASASGKPVLLRYNTKAGHSGGLPVSQIVDDLTDEMRFLFWQLNVPGGGAAAGGNE</sequence>
<gene>
    <name evidence="3" type="ORF">E6H01_14050</name>
</gene>
<dbReference type="GO" id="GO:0070012">
    <property type="term" value="F:oligopeptidase activity"/>
    <property type="evidence" value="ECO:0007669"/>
    <property type="project" value="TreeGrafter"/>
</dbReference>
<protein>
    <submittedName>
        <fullName evidence="3">S9 family peptidase</fullName>
    </submittedName>
</protein>